<dbReference type="EMBL" id="AZRA01000049">
    <property type="protein sequence ID" value="KDB52476.1"/>
    <property type="molecule type" value="Genomic_DNA"/>
</dbReference>
<evidence type="ECO:0000313" key="2">
    <source>
        <dbReference type="EMBL" id="KDB52476.1"/>
    </source>
</evidence>
<dbReference type="Proteomes" id="UP000026714">
    <property type="component" value="Unassembled WGS sequence"/>
</dbReference>
<comment type="caution">
    <text evidence="2">The sequence shown here is derived from an EMBL/GenBank/DDBJ whole genome shotgun (WGS) entry which is preliminary data.</text>
</comment>
<protein>
    <submittedName>
        <fullName evidence="2">Uncharacterized protein</fullName>
    </submittedName>
</protein>
<dbReference type="InterPro" id="IPR047811">
    <property type="entry name" value="CytC_ox_assmbl_put"/>
</dbReference>
<evidence type="ECO:0000256" key="1">
    <source>
        <dbReference type="SAM" id="Phobius"/>
    </source>
</evidence>
<gene>
    <name evidence="2" type="ORF">X805_19270</name>
</gene>
<feature type="transmembrane region" description="Helical" evidence="1">
    <location>
        <begin position="24"/>
        <end position="45"/>
    </location>
</feature>
<sequence length="49" mass="5149">MNEQPTCSPDDDRAADRRSANVRLALILASVATVFFVGFVAKIALLGGA</sequence>
<keyword evidence="1" id="KW-0812">Transmembrane</keyword>
<accession>A0A059KM03</accession>
<proteinExistence type="predicted"/>
<evidence type="ECO:0000313" key="3">
    <source>
        <dbReference type="Proteomes" id="UP000026714"/>
    </source>
</evidence>
<keyword evidence="3" id="KW-1185">Reference proteome</keyword>
<dbReference type="AlphaFoldDB" id="A0A059KM03"/>
<dbReference type="NCBIfam" id="NF038351">
    <property type="entry name" value="cyt_ox_assem_30"/>
    <property type="match status" value="1"/>
</dbReference>
<keyword evidence="1" id="KW-0472">Membrane</keyword>
<organism evidence="2 3">
    <name type="scientific">Sphaerotilus natans subsp. natans DSM 6575</name>
    <dbReference type="NCBI Taxonomy" id="1286631"/>
    <lineage>
        <taxon>Bacteria</taxon>
        <taxon>Pseudomonadati</taxon>
        <taxon>Pseudomonadota</taxon>
        <taxon>Betaproteobacteria</taxon>
        <taxon>Burkholderiales</taxon>
        <taxon>Sphaerotilaceae</taxon>
        <taxon>Sphaerotilus</taxon>
    </lineage>
</organism>
<keyword evidence="1" id="KW-1133">Transmembrane helix</keyword>
<name>A0A059KM03_9BURK</name>
<dbReference type="STRING" id="34103.SAMN05421778_11681"/>
<reference evidence="2 3" key="1">
    <citation type="journal article" date="2014" name="FEMS Microbiol. Ecol.">
        <title>Sphaerotilus natans encrusted with nanoball-shaped Fe(III) oxide minerals formed by nitrate-reducing mixotrophic Fe(II) oxidation.</title>
        <authorList>
            <person name="Park S."/>
            <person name="Kim D.H."/>
            <person name="Lee J.H."/>
            <person name="Hur H.G."/>
        </authorList>
    </citation>
    <scope>NUCLEOTIDE SEQUENCE [LARGE SCALE GENOMIC DNA]</scope>
    <source>
        <strain evidence="2 3">DSM 6575</strain>
    </source>
</reference>